<dbReference type="GO" id="GO:0004834">
    <property type="term" value="F:tryptophan synthase activity"/>
    <property type="evidence" value="ECO:0007669"/>
    <property type="project" value="UniProtKB-UniRule"/>
</dbReference>
<evidence type="ECO:0000256" key="5">
    <source>
        <dbReference type="ARBA" id="ARBA00011270"/>
    </source>
</evidence>
<keyword evidence="10 12" id="KW-0456">Lyase</keyword>
<dbReference type="InterPro" id="IPR006653">
    <property type="entry name" value="Trp_synth_b_CS"/>
</dbReference>
<dbReference type="Pfam" id="PF00291">
    <property type="entry name" value="PALP"/>
    <property type="match status" value="1"/>
</dbReference>
<dbReference type="AlphaFoldDB" id="A0A3S9A4B7"/>
<proteinExistence type="inferred from homology"/>
<evidence type="ECO:0000256" key="10">
    <source>
        <dbReference type="ARBA" id="ARBA00023239"/>
    </source>
</evidence>
<comment type="similarity">
    <text evidence="4 12">Belongs to the TrpB family.</text>
</comment>
<dbReference type="PANTHER" id="PTHR48077">
    <property type="entry name" value="TRYPTOPHAN SYNTHASE-RELATED"/>
    <property type="match status" value="1"/>
</dbReference>
<comment type="catalytic activity">
    <reaction evidence="11 12">
        <text>(1S,2R)-1-C-(indol-3-yl)glycerol 3-phosphate + L-serine = D-glyceraldehyde 3-phosphate + L-tryptophan + H2O</text>
        <dbReference type="Rhea" id="RHEA:10532"/>
        <dbReference type="ChEBI" id="CHEBI:15377"/>
        <dbReference type="ChEBI" id="CHEBI:33384"/>
        <dbReference type="ChEBI" id="CHEBI:57912"/>
        <dbReference type="ChEBI" id="CHEBI:58866"/>
        <dbReference type="ChEBI" id="CHEBI:59776"/>
        <dbReference type="EC" id="4.2.1.20"/>
    </reaction>
</comment>
<evidence type="ECO:0000256" key="9">
    <source>
        <dbReference type="ARBA" id="ARBA00023141"/>
    </source>
</evidence>
<dbReference type="GO" id="GO:0005737">
    <property type="term" value="C:cytoplasm"/>
    <property type="evidence" value="ECO:0007669"/>
    <property type="project" value="TreeGrafter"/>
</dbReference>
<evidence type="ECO:0000256" key="6">
    <source>
        <dbReference type="ARBA" id="ARBA00022605"/>
    </source>
</evidence>
<dbReference type="HAMAP" id="MF_00133">
    <property type="entry name" value="Trp_synth_beta"/>
    <property type="match status" value="1"/>
</dbReference>
<comment type="cofactor">
    <cofactor evidence="1 12">
        <name>pyridoxal 5'-phosphate</name>
        <dbReference type="ChEBI" id="CHEBI:597326"/>
    </cofactor>
</comment>
<gene>
    <name evidence="12 14" type="primary">trpB</name>
    <name evidence="14" type="ORF">EJC50_13600</name>
</gene>
<evidence type="ECO:0000256" key="11">
    <source>
        <dbReference type="ARBA" id="ARBA00049047"/>
    </source>
</evidence>
<accession>A0A3S9A4B7</accession>
<name>A0A3S9A4B7_9BACL</name>
<dbReference type="PIRSF" id="PIRSF001413">
    <property type="entry name" value="Trp_syn_beta"/>
    <property type="match status" value="1"/>
</dbReference>
<keyword evidence="9 12" id="KW-0057">Aromatic amino acid biosynthesis</keyword>
<comment type="subunit">
    <text evidence="5 12">Tetramer of two alpha and two beta chains.</text>
</comment>
<keyword evidence="15" id="KW-1185">Reference proteome</keyword>
<keyword evidence="8 12" id="KW-0663">Pyridoxal phosphate</keyword>
<evidence type="ECO:0000256" key="4">
    <source>
        <dbReference type="ARBA" id="ARBA00009982"/>
    </source>
</evidence>
<dbReference type="EMBL" id="CP034437">
    <property type="protein sequence ID" value="AZN40575.1"/>
    <property type="molecule type" value="Genomic_DNA"/>
</dbReference>
<evidence type="ECO:0000256" key="7">
    <source>
        <dbReference type="ARBA" id="ARBA00022822"/>
    </source>
</evidence>
<keyword evidence="6 12" id="KW-0028">Amino-acid biosynthesis</keyword>
<evidence type="ECO:0000256" key="1">
    <source>
        <dbReference type="ARBA" id="ARBA00001933"/>
    </source>
</evidence>
<dbReference type="KEGG" id="palb:EJC50_13600"/>
<dbReference type="PROSITE" id="PS00168">
    <property type="entry name" value="TRP_SYNTHASE_BETA"/>
    <property type="match status" value="1"/>
</dbReference>
<keyword evidence="7 12" id="KW-0822">Tryptophan biosynthesis</keyword>
<dbReference type="OrthoDB" id="9766131at2"/>
<sequence length="388" mass="42904">MEAGEMAERGYFGEFGGSFVPPELQEVLDYLDAQFLKFKDDPEFIEEYHYYLREYVGRENPLTFAKQLTEKWGGAKIYLKREDLNHTGAHKINNVIGQILLAKRMGAKRVIAETGAGQHGVATATACAMFDMECIIYMGAEDTRRQSLNVFRMELLGAKVVPVEKGQGRLKDAVDEALNDLIANYRTTFYLLGSAVGPHPFPTMVKHFQSIISEESKRQILEKEGRLPDAVLACVGGGSNAIGAFAHYIDEPSVRLIGVEPDQAPSLTEGVPSMLHGFKCLVLLDEEGNPKKTYSIAAGLDYPGIGPEHSHMKVNGRAEYVTVTNEEVLEAFQELSRTEGIIPALESSHAVAHAKKLAPTLDKDKILIINLSGRGDKDVEQVFHMLHK</sequence>
<evidence type="ECO:0000259" key="13">
    <source>
        <dbReference type="Pfam" id="PF00291"/>
    </source>
</evidence>
<dbReference type="InterPro" id="IPR001926">
    <property type="entry name" value="TrpB-like_PALP"/>
</dbReference>
<dbReference type="CDD" id="cd06446">
    <property type="entry name" value="Trp-synth_B"/>
    <property type="match status" value="1"/>
</dbReference>
<feature type="domain" description="Tryptophan synthase beta chain-like PALP" evidence="13">
    <location>
        <begin position="58"/>
        <end position="369"/>
    </location>
</feature>
<protein>
    <recommendedName>
        <fullName evidence="12">Tryptophan synthase beta chain</fullName>
        <ecNumber evidence="12">4.2.1.20</ecNumber>
    </recommendedName>
</protein>
<dbReference type="Gene3D" id="3.40.50.1100">
    <property type="match status" value="2"/>
</dbReference>
<evidence type="ECO:0000256" key="2">
    <source>
        <dbReference type="ARBA" id="ARBA00002786"/>
    </source>
</evidence>
<dbReference type="UniPathway" id="UPA00035">
    <property type="reaction ID" value="UER00044"/>
</dbReference>
<organism evidence="14 15">
    <name type="scientific">Paenibacillus albus</name>
    <dbReference type="NCBI Taxonomy" id="2495582"/>
    <lineage>
        <taxon>Bacteria</taxon>
        <taxon>Bacillati</taxon>
        <taxon>Bacillota</taxon>
        <taxon>Bacilli</taxon>
        <taxon>Bacillales</taxon>
        <taxon>Paenibacillaceae</taxon>
        <taxon>Paenibacillus</taxon>
    </lineage>
</organism>
<dbReference type="PANTHER" id="PTHR48077:SF3">
    <property type="entry name" value="TRYPTOPHAN SYNTHASE"/>
    <property type="match status" value="1"/>
</dbReference>
<dbReference type="EC" id="4.2.1.20" evidence="12"/>
<dbReference type="FunFam" id="3.40.50.1100:FF:000004">
    <property type="entry name" value="Tryptophan synthase beta chain"/>
    <property type="match status" value="1"/>
</dbReference>
<comment type="function">
    <text evidence="2 12">The beta subunit is responsible for the synthesis of L-tryptophan from indole and L-serine.</text>
</comment>
<dbReference type="Proteomes" id="UP000272528">
    <property type="component" value="Chromosome"/>
</dbReference>
<evidence type="ECO:0000256" key="8">
    <source>
        <dbReference type="ARBA" id="ARBA00022898"/>
    </source>
</evidence>
<dbReference type="InterPro" id="IPR023026">
    <property type="entry name" value="Trp_synth_beta/beta-like"/>
</dbReference>
<comment type="pathway">
    <text evidence="3 12">Amino-acid biosynthesis; L-tryptophan biosynthesis; L-tryptophan from chorismate: step 5/5.</text>
</comment>
<evidence type="ECO:0000313" key="15">
    <source>
        <dbReference type="Proteomes" id="UP000272528"/>
    </source>
</evidence>
<dbReference type="InterPro" id="IPR006654">
    <property type="entry name" value="Trp_synth_beta"/>
</dbReference>
<evidence type="ECO:0000313" key="14">
    <source>
        <dbReference type="EMBL" id="AZN40575.1"/>
    </source>
</evidence>
<dbReference type="NCBIfam" id="TIGR00263">
    <property type="entry name" value="trpB"/>
    <property type="match status" value="1"/>
</dbReference>
<feature type="modified residue" description="N6-(pyridoxal phosphate)lysine" evidence="12">
    <location>
        <position position="91"/>
    </location>
</feature>
<evidence type="ECO:0000256" key="12">
    <source>
        <dbReference type="HAMAP-Rule" id="MF_00133"/>
    </source>
</evidence>
<reference evidence="15" key="1">
    <citation type="submission" date="2018-12" db="EMBL/GenBank/DDBJ databases">
        <title>Genome sequence of Peanibacillus sp.</title>
        <authorList>
            <person name="Subramani G."/>
            <person name="Srinivasan S."/>
            <person name="Kim M.K."/>
        </authorList>
    </citation>
    <scope>NUCLEOTIDE SEQUENCE [LARGE SCALE GENOMIC DNA]</scope>
    <source>
        <strain evidence="15">18JY67-1</strain>
    </source>
</reference>
<dbReference type="FunFam" id="3.40.50.1100:FF:000001">
    <property type="entry name" value="Tryptophan synthase beta chain"/>
    <property type="match status" value="1"/>
</dbReference>
<dbReference type="SUPFAM" id="SSF53686">
    <property type="entry name" value="Tryptophan synthase beta subunit-like PLP-dependent enzymes"/>
    <property type="match status" value="1"/>
</dbReference>
<dbReference type="InterPro" id="IPR036052">
    <property type="entry name" value="TrpB-like_PALP_sf"/>
</dbReference>
<evidence type="ECO:0000256" key="3">
    <source>
        <dbReference type="ARBA" id="ARBA00004733"/>
    </source>
</evidence>